<evidence type="ECO:0000256" key="10">
    <source>
        <dbReference type="ARBA" id="ARBA00022840"/>
    </source>
</evidence>
<dbReference type="GO" id="GO:0016301">
    <property type="term" value="F:kinase activity"/>
    <property type="evidence" value="ECO:0007669"/>
    <property type="project" value="UniProtKB-KW"/>
</dbReference>
<keyword evidence="10" id="KW-0067">ATP-binding</keyword>
<dbReference type="CDD" id="cd00483">
    <property type="entry name" value="HPPK"/>
    <property type="match status" value="1"/>
</dbReference>
<dbReference type="GO" id="GO:0046656">
    <property type="term" value="P:folic acid biosynthetic process"/>
    <property type="evidence" value="ECO:0007669"/>
    <property type="project" value="UniProtKB-UniRule"/>
</dbReference>
<keyword evidence="16" id="KW-1185">Reference proteome</keyword>
<gene>
    <name evidence="15" type="ORF">B9W14_01240</name>
</gene>
<dbReference type="Gene3D" id="3.30.70.560">
    <property type="entry name" value="7,8-Dihydro-6-hydroxymethylpterin-pyrophosphokinase HPPK"/>
    <property type="match status" value="1"/>
</dbReference>
<keyword evidence="8" id="KW-0547">Nucleotide-binding</keyword>
<accession>A0A2U8DKR8</accession>
<keyword evidence="9 15" id="KW-0418">Kinase</keyword>
<comment type="similarity">
    <text evidence="5 13">Belongs to the DHNA family.</text>
</comment>
<evidence type="ECO:0000256" key="9">
    <source>
        <dbReference type="ARBA" id="ARBA00022777"/>
    </source>
</evidence>
<comment type="pathway">
    <text evidence="3 13">Cofactor biosynthesis; tetrahydrofolate biosynthesis; 2-amino-4-hydroxy-6-hydroxymethyl-7,8-dihydropteridine diphosphate from 7,8-dihydroneopterin triphosphate: step 3/4.</text>
</comment>
<evidence type="ECO:0000313" key="16">
    <source>
        <dbReference type="Proteomes" id="UP000244910"/>
    </source>
</evidence>
<reference evidence="16" key="1">
    <citation type="submission" date="2017-04" db="EMBL/GenBank/DDBJ databases">
        <authorList>
            <person name="Song Y."/>
            <person name="Cho B.-K."/>
        </authorList>
    </citation>
    <scope>NUCLEOTIDE SEQUENCE [LARGE SCALE GENOMIC DNA]</scope>
    <source>
        <strain evidence="16">SL1</strain>
    </source>
</reference>
<evidence type="ECO:0000256" key="2">
    <source>
        <dbReference type="ARBA" id="ARBA00001353"/>
    </source>
</evidence>
<dbReference type="GO" id="GO:0003848">
    <property type="term" value="F:2-amino-4-hydroxy-6-hydroxymethyldihydropteridine diphosphokinase activity"/>
    <property type="evidence" value="ECO:0007669"/>
    <property type="project" value="UniProtKB-EC"/>
</dbReference>
<dbReference type="Pfam" id="PF02152">
    <property type="entry name" value="FolB"/>
    <property type="match status" value="1"/>
</dbReference>
<dbReference type="NCBIfam" id="TIGR01498">
    <property type="entry name" value="folK"/>
    <property type="match status" value="1"/>
</dbReference>
<dbReference type="RefSeq" id="WP_032079742.1">
    <property type="nucleotide sequence ID" value="NZ_CP020953.1"/>
</dbReference>
<evidence type="ECO:0000256" key="1">
    <source>
        <dbReference type="ARBA" id="ARBA00000198"/>
    </source>
</evidence>
<dbReference type="InterPro" id="IPR006156">
    <property type="entry name" value="Dihydroneopterin_aldolase"/>
</dbReference>
<evidence type="ECO:0000313" key="15">
    <source>
        <dbReference type="EMBL" id="AWI03178.1"/>
    </source>
</evidence>
<evidence type="ECO:0000256" key="4">
    <source>
        <dbReference type="ARBA" id="ARBA00005051"/>
    </source>
</evidence>
<evidence type="ECO:0000256" key="11">
    <source>
        <dbReference type="ARBA" id="ARBA00022909"/>
    </source>
</evidence>
<keyword evidence="12 13" id="KW-0456">Lyase</keyword>
<dbReference type="GO" id="GO:0004150">
    <property type="term" value="F:dihydroneopterin aldolase activity"/>
    <property type="evidence" value="ECO:0007669"/>
    <property type="project" value="UniProtKB-UniRule"/>
</dbReference>
<evidence type="ECO:0000256" key="7">
    <source>
        <dbReference type="ARBA" id="ARBA00022679"/>
    </source>
</evidence>
<dbReference type="Proteomes" id="UP000244910">
    <property type="component" value="Chromosome"/>
</dbReference>
<evidence type="ECO:0000259" key="14">
    <source>
        <dbReference type="PROSITE" id="PS00794"/>
    </source>
</evidence>
<dbReference type="EMBL" id="CP020953">
    <property type="protein sequence ID" value="AWI03178.1"/>
    <property type="molecule type" value="Genomic_DNA"/>
</dbReference>
<dbReference type="PROSITE" id="PS00794">
    <property type="entry name" value="HPPK"/>
    <property type="match status" value="1"/>
</dbReference>
<comment type="pathway">
    <text evidence="4">Cofactor biosynthesis; tetrahydrofolate biosynthesis; 2-amino-4-hydroxy-6-hydroxymethyl-7,8-dihydropteridine diphosphate from 7,8-dihydroneopterin triphosphate: step 4/4.</text>
</comment>
<comment type="catalytic activity">
    <reaction evidence="2 13">
        <text>7,8-dihydroneopterin = 6-hydroxymethyl-7,8-dihydropterin + glycolaldehyde</text>
        <dbReference type="Rhea" id="RHEA:10540"/>
        <dbReference type="ChEBI" id="CHEBI:17001"/>
        <dbReference type="ChEBI" id="CHEBI:17071"/>
        <dbReference type="ChEBI" id="CHEBI:44841"/>
        <dbReference type="EC" id="4.1.2.25"/>
    </reaction>
</comment>
<dbReference type="KEGG" id="cdrk:B9W14_01240"/>
<dbReference type="EC" id="2.7.6.3" evidence="13"/>
<dbReference type="FunFam" id="3.30.1130.10:FF:000003">
    <property type="entry name" value="7,8-dihydroneopterin aldolase"/>
    <property type="match status" value="1"/>
</dbReference>
<dbReference type="AlphaFoldDB" id="A0A2U8DKR8"/>
<keyword evidence="11 13" id="KW-0289">Folate biosynthesis</keyword>
<evidence type="ECO:0000256" key="5">
    <source>
        <dbReference type="ARBA" id="ARBA00005708"/>
    </source>
</evidence>
<proteinExistence type="inferred from homology"/>
<dbReference type="EC" id="4.1.2.25" evidence="13"/>
<keyword evidence="7" id="KW-0808">Transferase</keyword>
<comment type="function">
    <text evidence="13">Catalyzes the conversion of 7,8-dihydroneopterin to 6-hydroxymethyl-7,8-dihydropterin.</text>
</comment>
<evidence type="ECO:0000256" key="12">
    <source>
        <dbReference type="ARBA" id="ARBA00023239"/>
    </source>
</evidence>
<dbReference type="InterPro" id="IPR043133">
    <property type="entry name" value="GTP-CH-I_C/QueF"/>
</dbReference>
<organism evidence="15 16">
    <name type="scientific">Clostridium drakei</name>
    <dbReference type="NCBI Taxonomy" id="332101"/>
    <lineage>
        <taxon>Bacteria</taxon>
        <taxon>Bacillati</taxon>
        <taxon>Bacillota</taxon>
        <taxon>Clostridia</taxon>
        <taxon>Eubacteriales</taxon>
        <taxon>Clostridiaceae</taxon>
        <taxon>Clostridium</taxon>
    </lineage>
</organism>
<protein>
    <recommendedName>
        <fullName evidence="13">Bifunctional folate synthesis protein</fullName>
    </recommendedName>
    <domain>
        <recommendedName>
            <fullName evidence="13">Dihydroneopterin aldolase</fullName>
            <shortName evidence="13">DHNA</shortName>
            <ecNumber evidence="13">4.1.2.25</ecNumber>
        </recommendedName>
        <alternativeName>
            <fullName evidence="13">7,8-dihydroneopterin aldolase</fullName>
        </alternativeName>
    </domain>
    <domain>
        <recommendedName>
            <fullName evidence="13">2-amino-4-hydroxy-6-hydroxymethyldihydropteridine pyrophosphokinase</fullName>
            <ecNumber evidence="13">2.7.6.3</ecNumber>
        </recommendedName>
        <alternativeName>
            <fullName evidence="13">6-hydroxymethyl-7,8-dihydropterin pyrophosphokinase</fullName>
            <shortName evidence="13">PPPK</shortName>
        </alternativeName>
        <alternativeName>
            <fullName evidence="13">7,8-dihydro-6-hydroxymethylpterin pyrophosphokinase</fullName>
            <shortName evidence="13">HPPK</shortName>
        </alternativeName>
    </domain>
</protein>
<comment type="catalytic activity">
    <reaction evidence="1">
        <text>6-hydroxymethyl-7,8-dihydropterin + ATP = (7,8-dihydropterin-6-yl)methyl diphosphate + AMP + H(+)</text>
        <dbReference type="Rhea" id="RHEA:11412"/>
        <dbReference type="ChEBI" id="CHEBI:15378"/>
        <dbReference type="ChEBI" id="CHEBI:30616"/>
        <dbReference type="ChEBI" id="CHEBI:44841"/>
        <dbReference type="ChEBI" id="CHEBI:72950"/>
        <dbReference type="ChEBI" id="CHEBI:456215"/>
        <dbReference type="EC" id="2.7.6.3"/>
    </reaction>
</comment>
<dbReference type="PANTHER" id="PTHR43071">
    <property type="entry name" value="2-AMINO-4-HYDROXY-6-HYDROXYMETHYLDIHYDROPTERIDINE PYROPHOSPHOKINASE"/>
    <property type="match status" value="1"/>
</dbReference>
<dbReference type="Gene3D" id="3.30.1130.10">
    <property type="match status" value="1"/>
</dbReference>
<dbReference type="GO" id="GO:0005524">
    <property type="term" value="F:ATP binding"/>
    <property type="evidence" value="ECO:0007669"/>
    <property type="project" value="UniProtKB-KW"/>
</dbReference>
<dbReference type="UniPathway" id="UPA00077">
    <property type="reaction ID" value="UER00154"/>
</dbReference>
<name>A0A2U8DKR8_9CLOT</name>
<dbReference type="CDD" id="cd00534">
    <property type="entry name" value="DHNA_DHNTPE"/>
    <property type="match status" value="1"/>
</dbReference>
<evidence type="ECO:0000256" key="13">
    <source>
        <dbReference type="RuleBase" id="RU362079"/>
    </source>
</evidence>
<sequence>MDKMYIENLQIYGFHGVNQQEKDLGQRFIISAELFLDLKEAGESDNLNKTVNYAELCFEIEEQFTKQKYDLIESAAEKLAEFILLKYEIVKKIKLKVKKPWAPIGKPVEHVAVEVDRKWHKVYIAIGSNMGNKEKNLLSAIELINKSTVTKVISVSKFYETEAVGYVDQENFLNGAIEVKTLLSPKDLMKFLLEKEKELKRERIIKWGPRTIDLDILLYDNLVTSEEDIVIPHPRMEERMFVLKPLSDIAPYIVHPLLNKRIVDLMNKFIEQKA</sequence>
<feature type="domain" description="7,8-dihydro-6-hydroxymethylpterin-pyrophosphokinase" evidence="14">
    <location>
        <begin position="206"/>
        <end position="217"/>
    </location>
</feature>
<dbReference type="SUPFAM" id="SSF55083">
    <property type="entry name" value="6-hydroxymethyl-7,8-dihydropterin pyrophosphokinase, HPPK"/>
    <property type="match status" value="1"/>
</dbReference>
<dbReference type="NCBIfam" id="TIGR00526">
    <property type="entry name" value="folB_dom"/>
    <property type="match status" value="1"/>
</dbReference>
<dbReference type="SMART" id="SM00905">
    <property type="entry name" value="FolB"/>
    <property type="match status" value="1"/>
</dbReference>
<dbReference type="GO" id="GO:0046654">
    <property type="term" value="P:tetrahydrofolate biosynthetic process"/>
    <property type="evidence" value="ECO:0007669"/>
    <property type="project" value="UniProtKB-UniRule"/>
</dbReference>
<evidence type="ECO:0000256" key="8">
    <source>
        <dbReference type="ARBA" id="ARBA00022741"/>
    </source>
</evidence>
<dbReference type="PANTHER" id="PTHR43071:SF1">
    <property type="entry name" value="2-AMINO-4-HYDROXY-6-HYDROXYMETHYLDIHYDROPTERIDINE PYROPHOSPHOKINASE"/>
    <property type="match status" value="1"/>
</dbReference>
<dbReference type="Pfam" id="PF01288">
    <property type="entry name" value="HPPK"/>
    <property type="match status" value="1"/>
</dbReference>
<evidence type="ECO:0000256" key="3">
    <source>
        <dbReference type="ARBA" id="ARBA00005013"/>
    </source>
</evidence>
<dbReference type="SUPFAM" id="SSF55620">
    <property type="entry name" value="Tetrahydrobiopterin biosynthesis enzymes-like"/>
    <property type="match status" value="1"/>
</dbReference>
<dbReference type="InterPro" id="IPR035907">
    <property type="entry name" value="Hppk_sf"/>
</dbReference>
<dbReference type="OrthoDB" id="9808041at2"/>
<dbReference type="InterPro" id="IPR000550">
    <property type="entry name" value="Hppk"/>
</dbReference>
<dbReference type="NCBIfam" id="TIGR00525">
    <property type="entry name" value="folB"/>
    <property type="match status" value="1"/>
</dbReference>
<evidence type="ECO:0000256" key="6">
    <source>
        <dbReference type="ARBA" id="ARBA00009640"/>
    </source>
</evidence>
<comment type="similarity">
    <text evidence="6">In the N-terminal section; belongs to the DHNA family.</text>
</comment>
<dbReference type="InterPro" id="IPR006157">
    <property type="entry name" value="FolB_dom"/>
</dbReference>